<accession>U2JDX2</accession>
<sequence length="55" mass="6456">MLNKLLSECLMLKEQGGWKKFQPPCSFLQLEASFKVGLLCQRGQIPFSRKNEKYY</sequence>
<dbReference type="EMBL" id="AWVA01000016">
    <property type="protein sequence ID" value="ERJ78232.1"/>
    <property type="molecule type" value="Genomic_DNA"/>
</dbReference>
<proteinExistence type="predicted"/>
<evidence type="ECO:0000313" key="1">
    <source>
        <dbReference type="EMBL" id="ERJ78232.1"/>
    </source>
</evidence>
<comment type="caution">
    <text evidence="1">The sequence shown here is derived from an EMBL/GenBank/DDBJ whole genome shotgun (WGS) entry which is preliminary data.</text>
</comment>
<dbReference type="Proteomes" id="UP000016617">
    <property type="component" value="Unassembled WGS sequence"/>
</dbReference>
<protein>
    <submittedName>
        <fullName evidence="1">Uncharacterized protein</fullName>
    </submittedName>
</protein>
<reference evidence="1 2" key="1">
    <citation type="submission" date="2013-06" db="EMBL/GenBank/DDBJ databases">
        <authorList>
            <person name="Weinstock G."/>
            <person name="Sodergren E."/>
            <person name="Lobos E.A."/>
            <person name="Fulton L."/>
            <person name="Fulton R."/>
            <person name="Courtney L."/>
            <person name="Fronick C."/>
            <person name="O'Laughlin M."/>
            <person name="Godfrey J."/>
            <person name="Wilson R.M."/>
            <person name="Miner T."/>
            <person name="Farmer C."/>
            <person name="Delehaunty K."/>
            <person name="Cordes M."/>
            <person name="Minx P."/>
            <person name="Tomlinson C."/>
            <person name="Chen J."/>
            <person name="Wollam A."/>
            <person name="Pepin K.H."/>
            <person name="Bhonagiri V."/>
            <person name="Zhang X."/>
            <person name="Warren W."/>
            <person name="Mitreva M."/>
            <person name="Mardis E.R."/>
            <person name="Wilson R.K."/>
        </authorList>
    </citation>
    <scope>NUCLEOTIDE SEQUENCE [LARGE SCALE GENOMIC DNA]</scope>
    <source>
        <strain evidence="1 2">W1703</strain>
    </source>
</reference>
<dbReference type="AlphaFoldDB" id="U2JDX2"/>
<organism evidence="1 2">
    <name type="scientific">Streptococcus sobrinus W1703</name>
    <dbReference type="NCBI Taxonomy" id="1227275"/>
    <lineage>
        <taxon>Bacteria</taxon>
        <taxon>Bacillati</taxon>
        <taxon>Bacillota</taxon>
        <taxon>Bacilli</taxon>
        <taxon>Lactobacillales</taxon>
        <taxon>Streptococcaceae</taxon>
        <taxon>Streptococcus</taxon>
    </lineage>
</organism>
<gene>
    <name evidence="1" type="ORF">HMPREF1557_00332</name>
</gene>
<dbReference type="HOGENOM" id="CLU_3030652_0_0_9"/>
<evidence type="ECO:0000313" key="2">
    <source>
        <dbReference type="Proteomes" id="UP000016617"/>
    </source>
</evidence>
<name>U2JDX2_9STRE</name>